<comment type="caution">
    <text evidence="4">The sequence shown here is derived from an EMBL/GenBank/DDBJ whole genome shotgun (WGS) entry which is preliminary data.</text>
</comment>
<dbReference type="RefSeq" id="WP_146518065.1">
    <property type="nucleotide sequence ID" value="NZ_CP151726.1"/>
</dbReference>
<dbReference type="SUPFAM" id="SSF52317">
    <property type="entry name" value="Class I glutamine amidotransferase-like"/>
    <property type="match status" value="1"/>
</dbReference>
<reference evidence="4 5" key="1">
    <citation type="submission" date="2019-02" db="EMBL/GenBank/DDBJ databases">
        <title>Deep-cultivation of Planctomycetes and their phenomic and genomic characterization uncovers novel biology.</title>
        <authorList>
            <person name="Wiegand S."/>
            <person name="Jogler M."/>
            <person name="Boedeker C."/>
            <person name="Pinto D."/>
            <person name="Vollmers J."/>
            <person name="Rivas-Marin E."/>
            <person name="Kohn T."/>
            <person name="Peeters S.H."/>
            <person name="Heuer A."/>
            <person name="Rast P."/>
            <person name="Oberbeckmann S."/>
            <person name="Bunk B."/>
            <person name="Jeske O."/>
            <person name="Meyerdierks A."/>
            <person name="Storesund J.E."/>
            <person name="Kallscheuer N."/>
            <person name="Luecker S."/>
            <person name="Lage O.M."/>
            <person name="Pohl T."/>
            <person name="Merkel B.J."/>
            <person name="Hornburger P."/>
            <person name="Mueller R.-W."/>
            <person name="Bruemmer F."/>
            <person name="Labrenz M."/>
            <person name="Spormann A.M."/>
            <person name="Op Den Camp H."/>
            <person name="Overmann J."/>
            <person name="Amann R."/>
            <person name="Jetten M.S.M."/>
            <person name="Mascher T."/>
            <person name="Medema M.H."/>
            <person name="Devos D.P."/>
            <person name="Kaster A.-K."/>
            <person name="Ovreas L."/>
            <person name="Rohde M."/>
            <person name="Galperin M.Y."/>
            <person name="Jogler C."/>
        </authorList>
    </citation>
    <scope>NUCLEOTIDE SEQUENCE [LARGE SCALE GENOMIC DNA]</scope>
    <source>
        <strain evidence="4 5">Pla52n</strain>
    </source>
</reference>
<dbReference type="PRINTS" id="PR00099">
    <property type="entry name" value="CPSGATASE"/>
</dbReference>
<gene>
    <name evidence="4" type="primary">pabA</name>
    <name evidence="4" type="ORF">Pla52n_05140</name>
</gene>
<dbReference type="InterPro" id="IPR006221">
    <property type="entry name" value="TrpG/PapA_dom"/>
</dbReference>
<dbReference type="CDD" id="cd01743">
    <property type="entry name" value="GATase1_Anthranilate_Synthase"/>
    <property type="match status" value="1"/>
</dbReference>
<dbReference type="Gene3D" id="3.40.50.880">
    <property type="match status" value="1"/>
</dbReference>
<dbReference type="InterPro" id="IPR029062">
    <property type="entry name" value="Class_I_gatase-like"/>
</dbReference>
<keyword evidence="1" id="KW-0315">Glutamine amidotransferase</keyword>
<organism evidence="4 5">
    <name type="scientific">Stieleria varia</name>
    <dbReference type="NCBI Taxonomy" id="2528005"/>
    <lineage>
        <taxon>Bacteria</taxon>
        <taxon>Pseudomonadati</taxon>
        <taxon>Planctomycetota</taxon>
        <taxon>Planctomycetia</taxon>
        <taxon>Pirellulales</taxon>
        <taxon>Pirellulaceae</taxon>
        <taxon>Stieleria</taxon>
    </lineage>
</organism>
<dbReference type="EMBL" id="SJPN01000001">
    <property type="protein sequence ID" value="TWU07937.1"/>
    <property type="molecule type" value="Genomic_DNA"/>
</dbReference>
<dbReference type="OrthoDB" id="9804328at2"/>
<feature type="region of interest" description="Disordered" evidence="2">
    <location>
        <begin position="192"/>
        <end position="223"/>
    </location>
</feature>
<proteinExistence type="predicted"/>
<dbReference type="NCBIfam" id="TIGR00566">
    <property type="entry name" value="trpG_papA"/>
    <property type="match status" value="1"/>
</dbReference>
<dbReference type="GO" id="GO:0000162">
    <property type="term" value="P:L-tryptophan biosynthetic process"/>
    <property type="evidence" value="ECO:0007669"/>
    <property type="project" value="TreeGrafter"/>
</dbReference>
<evidence type="ECO:0000256" key="2">
    <source>
        <dbReference type="SAM" id="MobiDB-lite"/>
    </source>
</evidence>
<keyword evidence="4" id="KW-0808">Transferase</keyword>
<dbReference type="EC" id="2.6.1.85" evidence="4"/>
<sequence>MILLLDNYDSFVHNLARYLRRLGCQTEVIRSDQIDSQAAFALQPDGIVISPGPHGPADAGCSVSVVVDAPADLPILGVCLGHQSIAAAFGGRIIRCEPMHGLASTIEHDGEGVFAQCQSPMRVGRYHSLAIDPRDVPGELIVTARSTDDDVIMGVRHKTRPVFGVQFHPESVLTDDGLAVLDNFVDITRRSATHESTPSQLGRGVPAPHFTPADRGTRKDAVS</sequence>
<evidence type="ECO:0000313" key="5">
    <source>
        <dbReference type="Proteomes" id="UP000320176"/>
    </source>
</evidence>
<dbReference type="GO" id="GO:0005829">
    <property type="term" value="C:cytosol"/>
    <property type="evidence" value="ECO:0007669"/>
    <property type="project" value="TreeGrafter"/>
</dbReference>
<dbReference type="PRINTS" id="PR00097">
    <property type="entry name" value="ANTSNTHASEII"/>
</dbReference>
<dbReference type="PROSITE" id="PS51273">
    <property type="entry name" value="GATASE_TYPE_1"/>
    <property type="match status" value="1"/>
</dbReference>
<name>A0A5C6B802_9BACT</name>
<dbReference type="PRINTS" id="PR00096">
    <property type="entry name" value="GATASE"/>
</dbReference>
<dbReference type="Pfam" id="PF00117">
    <property type="entry name" value="GATase"/>
    <property type="match status" value="1"/>
</dbReference>
<dbReference type="GO" id="GO:0046820">
    <property type="term" value="F:4-amino-4-deoxychorismate synthase activity"/>
    <property type="evidence" value="ECO:0007669"/>
    <property type="project" value="UniProtKB-EC"/>
</dbReference>
<dbReference type="AlphaFoldDB" id="A0A5C6B802"/>
<feature type="domain" description="Glutamine amidotransferase" evidence="3">
    <location>
        <begin position="3"/>
        <end position="185"/>
    </location>
</feature>
<protein>
    <submittedName>
        <fullName evidence="4">Aminodeoxychorismate/anthranilate synthase component 2</fullName>
        <ecNumber evidence="4">2.6.1.85</ecNumber>
    </submittedName>
</protein>
<evidence type="ECO:0000313" key="4">
    <source>
        <dbReference type="EMBL" id="TWU07937.1"/>
    </source>
</evidence>
<dbReference type="Proteomes" id="UP000320176">
    <property type="component" value="Unassembled WGS sequence"/>
</dbReference>
<dbReference type="PANTHER" id="PTHR43418">
    <property type="entry name" value="MULTIFUNCTIONAL TRYPTOPHAN BIOSYNTHESIS PROTEIN-RELATED"/>
    <property type="match status" value="1"/>
</dbReference>
<dbReference type="InterPro" id="IPR050472">
    <property type="entry name" value="Anth_synth/Amidotransfase"/>
</dbReference>
<keyword evidence="4" id="KW-0032">Aminotransferase</keyword>
<dbReference type="FunFam" id="3.40.50.880:FF:000003">
    <property type="entry name" value="Anthranilate synthase component II"/>
    <property type="match status" value="1"/>
</dbReference>
<evidence type="ECO:0000259" key="3">
    <source>
        <dbReference type="Pfam" id="PF00117"/>
    </source>
</evidence>
<accession>A0A5C6B802</accession>
<dbReference type="InterPro" id="IPR017926">
    <property type="entry name" value="GATASE"/>
</dbReference>
<evidence type="ECO:0000256" key="1">
    <source>
        <dbReference type="ARBA" id="ARBA00022962"/>
    </source>
</evidence>
<keyword evidence="5" id="KW-1185">Reference proteome</keyword>
<dbReference type="PANTHER" id="PTHR43418:SF4">
    <property type="entry name" value="MULTIFUNCTIONAL TRYPTOPHAN BIOSYNTHESIS PROTEIN"/>
    <property type="match status" value="1"/>
</dbReference>
<dbReference type="GO" id="GO:0004049">
    <property type="term" value="F:anthranilate synthase activity"/>
    <property type="evidence" value="ECO:0007669"/>
    <property type="project" value="TreeGrafter"/>
</dbReference>